<name>A0A7U6GJ01_9GAMM</name>
<dbReference type="GO" id="GO:0055070">
    <property type="term" value="P:copper ion homeostasis"/>
    <property type="evidence" value="ECO:0007669"/>
    <property type="project" value="TreeGrafter"/>
</dbReference>
<dbReference type="Pfam" id="PF00122">
    <property type="entry name" value="E1-E2_ATPase"/>
    <property type="match status" value="1"/>
</dbReference>
<protein>
    <recommendedName>
        <fullName evidence="4">Copper-exporting P-type ATPase</fullName>
        <ecNumber evidence="3">7.2.2.8</ecNumber>
    </recommendedName>
    <alternativeName>
        <fullName evidence="20">Copper-exporting P-type ATPase A</fullName>
    </alternativeName>
    <alternativeName>
        <fullName evidence="21">Cu(+)-exporting ATPase</fullName>
    </alternativeName>
</protein>
<dbReference type="OrthoDB" id="9814270at2"/>
<dbReference type="NCBIfam" id="TIGR00003">
    <property type="entry name" value="copper ion binding protein"/>
    <property type="match status" value="1"/>
</dbReference>
<dbReference type="NCBIfam" id="TIGR01494">
    <property type="entry name" value="ATPase_P-type"/>
    <property type="match status" value="1"/>
</dbReference>
<dbReference type="KEGG" id="tbn:TBH_C1554"/>
<dbReference type="InterPro" id="IPR036163">
    <property type="entry name" value="HMA_dom_sf"/>
</dbReference>
<evidence type="ECO:0000256" key="4">
    <source>
        <dbReference type="ARBA" id="ARBA00015102"/>
    </source>
</evidence>
<dbReference type="PRINTS" id="PR00119">
    <property type="entry name" value="CATATPASE"/>
</dbReference>
<feature type="transmembrane region" description="Helical" evidence="23">
    <location>
        <begin position="930"/>
        <end position="952"/>
    </location>
</feature>
<evidence type="ECO:0000256" key="19">
    <source>
        <dbReference type="ARBA" id="ARBA00023136"/>
    </source>
</evidence>
<dbReference type="GO" id="GO:0005886">
    <property type="term" value="C:plasma membrane"/>
    <property type="evidence" value="ECO:0007669"/>
    <property type="project" value="UniProtKB-SubCell"/>
</dbReference>
<keyword evidence="7" id="KW-0597">Phosphoprotein</keyword>
<feature type="transmembrane region" description="Helical" evidence="23">
    <location>
        <begin position="363"/>
        <end position="383"/>
    </location>
</feature>
<dbReference type="AlphaFoldDB" id="A0A7U6GJ01"/>
<keyword evidence="12" id="KW-0187">Copper transport</keyword>
<feature type="domain" description="HMA" evidence="24">
    <location>
        <begin position="174"/>
        <end position="236"/>
    </location>
</feature>
<evidence type="ECO:0000256" key="11">
    <source>
        <dbReference type="ARBA" id="ARBA00022741"/>
    </source>
</evidence>
<feature type="transmembrane region" description="Helical" evidence="23">
    <location>
        <begin position="404"/>
        <end position="422"/>
    </location>
</feature>
<keyword evidence="18" id="KW-0406">Ion transport</keyword>
<dbReference type="InterPro" id="IPR027256">
    <property type="entry name" value="P-typ_ATPase_IB"/>
</dbReference>
<evidence type="ECO:0000256" key="5">
    <source>
        <dbReference type="ARBA" id="ARBA00022448"/>
    </source>
</evidence>
<evidence type="ECO:0000256" key="9">
    <source>
        <dbReference type="ARBA" id="ARBA00022723"/>
    </source>
</evidence>
<dbReference type="CDD" id="cd00371">
    <property type="entry name" value="HMA"/>
    <property type="match status" value="3"/>
</dbReference>
<keyword evidence="25" id="KW-0378">Hydrolase</keyword>
<feature type="transmembrane region" description="Helical" evidence="23">
    <location>
        <begin position="958"/>
        <end position="976"/>
    </location>
</feature>
<dbReference type="PANTHER" id="PTHR43520:SF6">
    <property type="entry name" value="COPPER-EXPORTING P-TYPE ATPASE"/>
    <property type="match status" value="1"/>
</dbReference>
<keyword evidence="19 23" id="KW-0472">Membrane</keyword>
<evidence type="ECO:0000256" key="16">
    <source>
        <dbReference type="ARBA" id="ARBA00022989"/>
    </source>
</evidence>
<evidence type="ECO:0000256" key="10">
    <source>
        <dbReference type="ARBA" id="ARBA00022737"/>
    </source>
</evidence>
<dbReference type="RefSeq" id="WP_052469995.1">
    <property type="nucleotide sequence ID" value="NZ_AP012273.1"/>
</dbReference>
<feature type="transmembrane region" description="Helical" evidence="23">
    <location>
        <begin position="585"/>
        <end position="607"/>
    </location>
</feature>
<feature type="transmembrane region" description="Helical" evidence="23">
    <location>
        <begin position="332"/>
        <end position="351"/>
    </location>
</feature>
<dbReference type="Gene3D" id="3.30.70.100">
    <property type="match status" value="3"/>
</dbReference>
<dbReference type="EMBL" id="AP012273">
    <property type="protein sequence ID" value="BAO44472.1"/>
    <property type="molecule type" value="Genomic_DNA"/>
</dbReference>
<dbReference type="InterPro" id="IPR017969">
    <property type="entry name" value="Heavy-metal-associated_CS"/>
</dbReference>
<dbReference type="SFLD" id="SFLDS00003">
    <property type="entry name" value="Haloacid_Dehalogenase"/>
    <property type="match status" value="1"/>
</dbReference>
<dbReference type="PROSITE" id="PS50846">
    <property type="entry name" value="HMA_2"/>
    <property type="match status" value="3"/>
</dbReference>
<keyword evidence="26" id="KW-1185">Reference proteome</keyword>
<keyword evidence="15" id="KW-1278">Translocase</keyword>
<evidence type="ECO:0000256" key="7">
    <source>
        <dbReference type="ARBA" id="ARBA00022553"/>
    </source>
</evidence>
<dbReference type="InterPro" id="IPR023298">
    <property type="entry name" value="ATPase_P-typ_TM_dom_sf"/>
</dbReference>
<evidence type="ECO:0000256" key="14">
    <source>
        <dbReference type="ARBA" id="ARBA00022842"/>
    </source>
</evidence>
<comment type="subcellular location">
    <subcellularLocation>
        <location evidence="1">Cell membrane</location>
        <topology evidence="1">Multi-pass membrane protein</topology>
    </subcellularLocation>
</comment>
<evidence type="ECO:0000256" key="8">
    <source>
        <dbReference type="ARBA" id="ARBA00022692"/>
    </source>
</evidence>
<dbReference type="PROSITE" id="PS00154">
    <property type="entry name" value="ATPASE_E1_E2"/>
    <property type="match status" value="1"/>
</dbReference>
<dbReference type="SUPFAM" id="SSF81653">
    <property type="entry name" value="Calcium ATPase, transduction domain A"/>
    <property type="match status" value="1"/>
</dbReference>
<evidence type="ECO:0000256" key="13">
    <source>
        <dbReference type="ARBA" id="ARBA00022840"/>
    </source>
</evidence>
<keyword evidence="8 23" id="KW-0812">Transmembrane</keyword>
<evidence type="ECO:0000256" key="22">
    <source>
        <dbReference type="ARBA" id="ARBA00049289"/>
    </source>
</evidence>
<evidence type="ECO:0000256" key="1">
    <source>
        <dbReference type="ARBA" id="ARBA00004651"/>
    </source>
</evidence>
<dbReference type="SUPFAM" id="SSF56784">
    <property type="entry name" value="HAD-like"/>
    <property type="match status" value="1"/>
</dbReference>
<dbReference type="SFLD" id="SFLDG00002">
    <property type="entry name" value="C1.7:_P-type_atpase_like"/>
    <property type="match status" value="1"/>
</dbReference>
<keyword evidence="16 23" id="KW-1133">Transmembrane helix</keyword>
<evidence type="ECO:0000256" key="12">
    <source>
        <dbReference type="ARBA" id="ARBA00022796"/>
    </source>
</evidence>
<dbReference type="SUPFAM" id="SSF55008">
    <property type="entry name" value="HMA, heavy metal-associated domain"/>
    <property type="match status" value="3"/>
</dbReference>
<feature type="transmembrane region" description="Helical" evidence="23">
    <location>
        <begin position="613"/>
        <end position="640"/>
    </location>
</feature>
<dbReference type="GO" id="GO:0016887">
    <property type="term" value="F:ATP hydrolysis activity"/>
    <property type="evidence" value="ECO:0007669"/>
    <property type="project" value="InterPro"/>
</dbReference>
<dbReference type="CDD" id="cd02094">
    <property type="entry name" value="P-type_ATPase_Cu-like"/>
    <property type="match status" value="1"/>
</dbReference>
<feature type="transmembrane region" description="Helical" evidence="23">
    <location>
        <begin position="434"/>
        <end position="451"/>
    </location>
</feature>
<reference evidence="25 26" key="1">
    <citation type="journal article" date="2014" name="PLoS ONE">
        <title>Physiological and genomic features of a novel sulfur-oxidizing gammaproteobacterium belonging to a previously uncultivated symbiotic lineage isolated from a hydrothermal vent.</title>
        <authorList>
            <person name="Nunoura T."/>
            <person name="Takaki Y."/>
            <person name="Kazama H."/>
            <person name="Kakuta J."/>
            <person name="Shimamura S."/>
            <person name="Makita H."/>
            <person name="Hirai M."/>
            <person name="Miyazaki M."/>
            <person name="Takai K."/>
        </authorList>
    </citation>
    <scope>NUCLEOTIDE SEQUENCE [LARGE SCALE GENOMIC DNA]</scope>
    <source>
        <strain evidence="25 26">Hiromi1</strain>
    </source>
</reference>
<keyword evidence="14" id="KW-0460">Magnesium</keyword>
<dbReference type="Gene3D" id="2.70.150.10">
    <property type="entry name" value="Calcium-transporting ATPase, cytoplasmic transduction domain A"/>
    <property type="match status" value="1"/>
</dbReference>
<dbReference type="InterPro" id="IPR001757">
    <property type="entry name" value="P_typ_ATPase"/>
</dbReference>
<accession>A0A7U6GJ01</accession>
<keyword evidence="10" id="KW-0677">Repeat</keyword>
<comment type="similarity">
    <text evidence="2 23">Belongs to the cation transport ATPase (P-type) (TC 3.A.3) family. Type IB subfamily.</text>
</comment>
<keyword evidence="11 23" id="KW-0547">Nucleotide-binding</keyword>
<evidence type="ECO:0000256" key="17">
    <source>
        <dbReference type="ARBA" id="ARBA00023008"/>
    </source>
</evidence>
<dbReference type="PROSITE" id="PS01047">
    <property type="entry name" value="HMA_1"/>
    <property type="match status" value="2"/>
</dbReference>
<dbReference type="InterPro" id="IPR018303">
    <property type="entry name" value="ATPase_P-typ_P_site"/>
</dbReference>
<dbReference type="FunFam" id="2.70.150.10:FF:000020">
    <property type="entry name" value="Copper-exporting P-type ATPase A"/>
    <property type="match status" value="1"/>
</dbReference>
<organism evidence="25 26">
    <name type="scientific">Thiolapillus brandeum</name>
    <dbReference type="NCBI Taxonomy" id="1076588"/>
    <lineage>
        <taxon>Bacteria</taxon>
        <taxon>Pseudomonadati</taxon>
        <taxon>Pseudomonadota</taxon>
        <taxon>Gammaproteobacteria</taxon>
        <taxon>Chromatiales</taxon>
        <taxon>Sedimenticolaceae</taxon>
        <taxon>Thiolapillus</taxon>
    </lineage>
</organism>
<dbReference type="InterPro" id="IPR023299">
    <property type="entry name" value="ATPase_P-typ_cyto_dom_N"/>
</dbReference>
<keyword evidence="17" id="KW-0186">Copper</keyword>
<feature type="domain" description="HMA" evidence="24">
    <location>
        <begin position="102"/>
        <end position="164"/>
    </location>
</feature>
<dbReference type="Pfam" id="PF00702">
    <property type="entry name" value="Hydrolase"/>
    <property type="match status" value="1"/>
</dbReference>
<dbReference type="Proteomes" id="UP000031631">
    <property type="component" value="Chromosome"/>
</dbReference>
<evidence type="ECO:0000256" key="15">
    <source>
        <dbReference type="ARBA" id="ARBA00022967"/>
    </source>
</evidence>
<dbReference type="SUPFAM" id="SSF81665">
    <property type="entry name" value="Calcium ATPase, transmembrane domain M"/>
    <property type="match status" value="1"/>
</dbReference>
<evidence type="ECO:0000256" key="18">
    <source>
        <dbReference type="ARBA" id="ARBA00023065"/>
    </source>
</evidence>
<dbReference type="GO" id="GO:0043682">
    <property type="term" value="F:P-type divalent copper transporter activity"/>
    <property type="evidence" value="ECO:0007669"/>
    <property type="project" value="TreeGrafter"/>
</dbReference>
<evidence type="ECO:0000256" key="23">
    <source>
        <dbReference type="RuleBase" id="RU362081"/>
    </source>
</evidence>
<evidence type="ECO:0000256" key="21">
    <source>
        <dbReference type="ARBA" id="ARBA00033239"/>
    </source>
</evidence>
<dbReference type="InterPro" id="IPR008250">
    <property type="entry name" value="ATPase_P-typ_transduc_dom_A_sf"/>
</dbReference>
<evidence type="ECO:0000256" key="3">
    <source>
        <dbReference type="ARBA" id="ARBA00012517"/>
    </source>
</evidence>
<dbReference type="InterPro" id="IPR059000">
    <property type="entry name" value="ATPase_P-type_domA"/>
</dbReference>
<dbReference type="PRINTS" id="PR00943">
    <property type="entry name" value="CUATPASE"/>
</dbReference>
<proteinExistence type="inferred from homology"/>
<dbReference type="InterPro" id="IPR036412">
    <property type="entry name" value="HAD-like_sf"/>
</dbReference>
<dbReference type="NCBIfam" id="TIGR01511">
    <property type="entry name" value="ATPase-IB1_Cu"/>
    <property type="match status" value="1"/>
</dbReference>
<dbReference type="InterPro" id="IPR023214">
    <property type="entry name" value="HAD_sf"/>
</dbReference>
<dbReference type="NCBIfam" id="TIGR01525">
    <property type="entry name" value="ATPase-IB_hvy"/>
    <property type="match status" value="1"/>
</dbReference>
<dbReference type="Pfam" id="PF00403">
    <property type="entry name" value="HMA"/>
    <property type="match status" value="3"/>
</dbReference>
<sequence length="990" mass="104653">MKQDEVVIPEDYVLKVEGMTCGHCSARVEKAALGVPGVKNAAVDLEAGTLAVKGGRPSQVIAAIQEAGYAARPLPDIPESCSLAEPGQGAESAENGAQPEADAYLVLVDEMTCASCVGRVEKAILSVPGVEQAAVDLVNQSALVTGGDPQAVVAAIVDQGYPARLAELAPVTDDRYELEIGDMTCSSCVATVEKAILSVPGVWEASVNLVEKRAVVRGGDPEAVVNAVVDQGYGAKLVEQSAAAGEYRLRFPDEEDQEQAQAALDSLLSGKDGIVENHWPTMVLRTAVHPGRLVLKLRKQGLQAVVEEQFVDPYVEQADQARREIRRSWQRALVAGLVGGLLIAGEFSGLLPDLKAPSTALGVSGQVVWAGIALLVLFTMWFSGRNYYRTALRQARHFSANMDTLVALGTSAAWLSSLLFIIDPEFIPGHPKLYLDAAVLILAFLQLGHALEVRAKRTTSEAIGSLLKLAPRTAKVIVDEEEVEIPVSLLHPGDKLRVRPGETVPIDGVIVEGGSSVDESLLTGEPIPVEKQAGDPVIGGTRNLGGSFILDVSRPASDTTLSHIIDMVKKAQLSKPAIGRLVDKVSAVFVPIVILIAMTTFLVWYFAGPAPSLAYALTAGIAVLVIACPCALGLATPIAIMMGTGRAAQLNILISNSEALQSASSLTHLVVDKTGTLTRGRPEVTAIYPVEGVSEEDLLVQAASLESQSEHPLAEAIVQAADQRGLKVLPIEDFAAVSGRGIQARIGNDIAYLGNQHFLQDANIPLSKDLQDKADEEARQGGTPIWLATDEGLRGLLILRDPVREDTPAAVRALQERGVQVVMCTGDNQVTAQAVAATLGIYEVHSEVMPEDKLEVVKALQSQGHKVGMVGDGVNDAPALAQADTGFAIGSGTDVAIDNADITLAGDSLSNVSTAIAISTATLRNIRQNLFGAFIYNITGIPLAAGILYPLTGWMLEPMFASAAMALSSVTVVTNANRLRFFKPDTETRR</sequence>
<dbReference type="InterPro" id="IPR006121">
    <property type="entry name" value="HMA_dom"/>
</dbReference>
<dbReference type="PANTHER" id="PTHR43520">
    <property type="entry name" value="ATP7, ISOFORM B"/>
    <property type="match status" value="1"/>
</dbReference>
<evidence type="ECO:0000313" key="26">
    <source>
        <dbReference type="Proteomes" id="UP000031631"/>
    </source>
</evidence>
<dbReference type="GO" id="GO:0005507">
    <property type="term" value="F:copper ion binding"/>
    <property type="evidence" value="ECO:0007669"/>
    <property type="project" value="InterPro"/>
</dbReference>
<dbReference type="GO" id="GO:0005524">
    <property type="term" value="F:ATP binding"/>
    <property type="evidence" value="ECO:0007669"/>
    <property type="project" value="UniProtKB-UniRule"/>
</dbReference>
<keyword evidence="13 23" id="KW-0067">ATP-binding</keyword>
<feature type="domain" description="HMA" evidence="24">
    <location>
        <begin position="10"/>
        <end position="72"/>
    </location>
</feature>
<dbReference type="InterPro" id="IPR044492">
    <property type="entry name" value="P_typ_ATPase_HD_dom"/>
</dbReference>
<dbReference type="EC" id="7.2.2.8" evidence="3"/>
<evidence type="ECO:0000313" key="25">
    <source>
        <dbReference type="EMBL" id="BAO44472.1"/>
    </source>
</evidence>
<evidence type="ECO:0000259" key="24">
    <source>
        <dbReference type="PROSITE" id="PS50846"/>
    </source>
</evidence>
<dbReference type="GO" id="GO:0140581">
    <property type="term" value="F:P-type monovalent copper transporter activity"/>
    <property type="evidence" value="ECO:0007669"/>
    <property type="project" value="UniProtKB-EC"/>
</dbReference>
<evidence type="ECO:0000256" key="6">
    <source>
        <dbReference type="ARBA" id="ARBA00022475"/>
    </source>
</evidence>
<dbReference type="Gene3D" id="3.40.1110.10">
    <property type="entry name" value="Calcium-transporting ATPase, cytoplasmic domain N"/>
    <property type="match status" value="1"/>
</dbReference>
<evidence type="ECO:0000256" key="2">
    <source>
        <dbReference type="ARBA" id="ARBA00006024"/>
    </source>
</evidence>
<gene>
    <name evidence="25" type="ORF">TBH_C1554</name>
</gene>
<dbReference type="SFLD" id="SFLDF00027">
    <property type="entry name" value="p-type_atpase"/>
    <property type="match status" value="1"/>
</dbReference>
<comment type="catalytic activity">
    <reaction evidence="22">
        <text>Cu(+)(in) + ATP + H2O = Cu(+)(out) + ADP + phosphate + H(+)</text>
        <dbReference type="Rhea" id="RHEA:25792"/>
        <dbReference type="ChEBI" id="CHEBI:15377"/>
        <dbReference type="ChEBI" id="CHEBI:15378"/>
        <dbReference type="ChEBI" id="CHEBI:30616"/>
        <dbReference type="ChEBI" id="CHEBI:43474"/>
        <dbReference type="ChEBI" id="CHEBI:49552"/>
        <dbReference type="ChEBI" id="CHEBI:456216"/>
        <dbReference type="EC" id="7.2.2.8"/>
    </reaction>
</comment>
<keyword evidence="9 23" id="KW-0479">Metal-binding</keyword>
<keyword evidence="5" id="KW-0813">Transport</keyword>
<keyword evidence="6 23" id="KW-1003">Cell membrane</keyword>
<evidence type="ECO:0000256" key="20">
    <source>
        <dbReference type="ARBA" id="ARBA00029719"/>
    </source>
</evidence>
<dbReference type="InterPro" id="IPR006122">
    <property type="entry name" value="HMA_Cu_ion-bd"/>
</dbReference>
<dbReference type="Gene3D" id="3.40.50.1000">
    <property type="entry name" value="HAD superfamily/HAD-like"/>
    <property type="match status" value="1"/>
</dbReference>
<dbReference type="GO" id="GO:0060003">
    <property type="term" value="P:copper ion export"/>
    <property type="evidence" value="ECO:0007669"/>
    <property type="project" value="UniProtKB-ARBA"/>
</dbReference>